<dbReference type="SUPFAM" id="SSF50249">
    <property type="entry name" value="Nucleic acid-binding proteins"/>
    <property type="match status" value="1"/>
</dbReference>
<dbReference type="NCBIfam" id="TIGR00459">
    <property type="entry name" value="aspS_bact"/>
    <property type="match status" value="1"/>
</dbReference>
<dbReference type="InterPro" id="IPR002312">
    <property type="entry name" value="Asp/Asn-tRNA-synth_IIb"/>
</dbReference>
<dbReference type="Pfam" id="PF01336">
    <property type="entry name" value="tRNA_anti-codon"/>
    <property type="match status" value="1"/>
</dbReference>
<evidence type="ECO:0000256" key="3">
    <source>
        <dbReference type="ARBA" id="ARBA00022741"/>
    </source>
</evidence>
<dbReference type="InterPro" id="IPR004365">
    <property type="entry name" value="NA-bd_OB_tRNA"/>
</dbReference>
<dbReference type="InterPro" id="IPR047089">
    <property type="entry name" value="Asp-tRNA-ligase_1_N"/>
</dbReference>
<evidence type="ECO:0000256" key="2">
    <source>
        <dbReference type="ARBA" id="ARBA00022598"/>
    </source>
</evidence>
<dbReference type="InterPro" id="IPR004364">
    <property type="entry name" value="Aa-tRNA-synt_II"/>
</dbReference>
<dbReference type="InterPro" id="IPR006195">
    <property type="entry name" value="aa-tRNA-synth_II"/>
</dbReference>
<sequence>MIKRTHTCGGLRNKDIGSTVSLNGWISKSRDLGGLHFIDLRDRYGRTQIVFNEDINKASFDRVKKLGLEDVIGITGGVVARPKDAINKKIPTGEIDIEATSLEVYNESSPPPFDINDRNSASEDHRLKYRYLELRTQELQYNMIIRHKTSIAVRNFMNDQNFIEVETPVLMKSTPEGARDFLVPSRLHSGRFYALPQSPQTYKQLLMVSGFDKYFQIVKCFRDEDFRADRQPEFTQIDIEMSFVEQDDIIKLGTDLTRHIWKTVNNVELPETFPVLNYHEAMERYGSDKPDIRFNIELQEMAGYIEKSDFNAFRSVLE</sequence>
<accession>A0A382ABJ8</accession>
<evidence type="ECO:0000256" key="1">
    <source>
        <dbReference type="ARBA" id="ARBA00006303"/>
    </source>
</evidence>
<dbReference type="EMBL" id="UINC01024716">
    <property type="protein sequence ID" value="SVA98915.1"/>
    <property type="molecule type" value="Genomic_DNA"/>
</dbReference>
<evidence type="ECO:0000313" key="8">
    <source>
        <dbReference type="EMBL" id="SVA98915.1"/>
    </source>
</evidence>
<dbReference type="CDD" id="cd04317">
    <property type="entry name" value="EcAspRS_like_N"/>
    <property type="match status" value="1"/>
</dbReference>
<name>A0A382ABJ8_9ZZZZ</name>
<evidence type="ECO:0000259" key="7">
    <source>
        <dbReference type="PROSITE" id="PS50862"/>
    </source>
</evidence>
<evidence type="ECO:0000256" key="6">
    <source>
        <dbReference type="ARBA" id="ARBA00023146"/>
    </source>
</evidence>
<keyword evidence="5" id="KW-0648">Protein biosynthesis</keyword>
<dbReference type="SUPFAM" id="SSF55681">
    <property type="entry name" value="Class II aaRS and biotin synthetases"/>
    <property type="match status" value="1"/>
</dbReference>
<evidence type="ECO:0000256" key="5">
    <source>
        <dbReference type="ARBA" id="ARBA00022917"/>
    </source>
</evidence>
<organism evidence="8">
    <name type="scientific">marine metagenome</name>
    <dbReference type="NCBI Taxonomy" id="408172"/>
    <lineage>
        <taxon>unclassified sequences</taxon>
        <taxon>metagenomes</taxon>
        <taxon>ecological metagenomes</taxon>
    </lineage>
</organism>
<keyword evidence="6" id="KW-0030">Aminoacyl-tRNA synthetase</keyword>
<comment type="similarity">
    <text evidence="1">Belongs to the class-II aminoacyl-tRNA synthetase family. Type 1 subfamily.</text>
</comment>
<dbReference type="AlphaFoldDB" id="A0A382ABJ8"/>
<dbReference type="PANTHER" id="PTHR22594:SF5">
    <property type="entry name" value="ASPARTATE--TRNA LIGASE, MITOCHONDRIAL"/>
    <property type="match status" value="1"/>
</dbReference>
<dbReference type="GO" id="GO:0004815">
    <property type="term" value="F:aspartate-tRNA ligase activity"/>
    <property type="evidence" value="ECO:0007669"/>
    <property type="project" value="TreeGrafter"/>
</dbReference>
<dbReference type="InterPro" id="IPR045864">
    <property type="entry name" value="aa-tRNA-synth_II/BPL/LPL"/>
</dbReference>
<keyword evidence="3" id="KW-0547">Nucleotide-binding</keyword>
<dbReference type="InterPro" id="IPR004115">
    <property type="entry name" value="GAD-like_sf"/>
</dbReference>
<protein>
    <recommendedName>
        <fullName evidence="7">Aminoacyl-transfer RNA synthetases class-II family profile domain-containing protein</fullName>
    </recommendedName>
</protein>
<dbReference type="PRINTS" id="PR01042">
    <property type="entry name" value="TRNASYNTHASP"/>
</dbReference>
<dbReference type="GO" id="GO:0003676">
    <property type="term" value="F:nucleic acid binding"/>
    <property type="evidence" value="ECO:0007669"/>
    <property type="project" value="InterPro"/>
</dbReference>
<reference evidence="8" key="1">
    <citation type="submission" date="2018-05" db="EMBL/GenBank/DDBJ databases">
        <authorList>
            <person name="Lanie J.A."/>
            <person name="Ng W.-L."/>
            <person name="Kazmierczak K.M."/>
            <person name="Andrzejewski T.M."/>
            <person name="Davidsen T.M."/>
            <person name="Wayne K.J."/>
            <person name="Tettelin H."/>
            <person name="Glass J.I."/>
            <person name="Rusch D."/>
            <person name="Podicherti R."/>
            <person name="Tsui H.-C.T."/>
            <person name="Winkler M.E."/>
        </authorList>
    </citation>
    <scope>NUCLEOTIDE SEQUENCE</scope>
</reference>
<dbReference type="InterPro" id="IPR004524">
    <property type="entry name" value="Asp-tRNA-ligase_1"/>
</dbReference>
<dbReference type="GO" id="GO:0005524">
    <property type="term" value="F:ATP binding"/>
    <property type="evidence" value="ECO:0007669"/>
    <property type="project" value="UniProtKB-KW"/>
</dbReference>
<dbReference type="NCBIfam" id="NF001750">
    <property type="entry name" value="PRK00476.1"/>
    <property type="match status" value="1"/>
</dbReference>
<keyword evidence="2" id="KW-0436">Ligase</keyword>
<dbReference type="GO" id="GO:0005737">
    <property type="term" value="C:cytoplasm"/>
    <property type="evidence" value="ECO:0007669"/>
    <property type="project" value="InterPro"/>
</dbReference>
<keyword evidence="4" id="KW-0067">ATP-binding</keyword>
<gene>
    <name evidence="8" type="ORF">METZ01_LOCUS151769</name>
</gene>
<dbReference type="PANTHER" id="PTHR22594">
    <property type="entry name" value="ASPARTYL/LYSYL-TRNA SYNTHETASE"/>
    <property type="match status" value="1"/>
</dbReference>
<proteinExistence type="inferred from homology"/>
<evidence type="ECO:0000256" key="4">
    <source>
        <dbReference type="ARBA" id="ARBA00022840"/>
    </source>
</evidence>
<feature type="non-terminal residue" evidence="8">
    <location>
        <position position="318"/>
    </location>
</feature>
<dbReference type="Pfam" id="PF00152">
    <property type="entry name" value="tRNA-synt_2"/>
    <property type="match status" value="1"/>
</dbReference>
<dbReference type="Gene3D" id="2.40.50.140">
    <property type="entry name" value="Nucleic acid-binding proteins"/>
    <property type="match status" value="1"/>
</dbReference>
<dbReference type="InterPro" id="IPR012340">
    <property type="entry name" value="NA-bd_OB-fold"/>
</dbReference>
<dbReference type="PROSITE" id="PS50862">
    <property type="entry name" value="AA_TRNA_LIGASE_II"/>
    <property type="match status" value="1"/>
</dbReference>
<dbReference type="GO" id="GO:0006422">
    <property type="term" value="P:aspartyl-tRNA aminoacylation"/>
    <property type="evidence" value="ECO:0007669"/>
    <property type="project" value="TreeGrafter"/>
</dbReference>
<feature type="domain" description="Aminoacyl-transfer RNA synthetases class-II family profile" evidence="7">
    <location>
        <begin position="152"/>
        <end position="298"/>
    </location>
</feature>
<dbReference type="Gene3D" id="3.30.930.10">
    <property type="entry name" value="Bira Bifunctional Protein, Domain 2"/>
    <property type="match status" value="1"/>
</dbReference>
<dbReference type="Gene3D" id="3.30.1360.30">
    <property type="entry name" value="GAD-like domain"/>
    <property type="match status" value="1"/>
</dbReference>